<keyword evidence="4" id="KW-0812">Transmembrane</keyword>
<dbReference type="PANTHER" id="PTHR10801:SF10">
    <property type="entry name" value="FAD BINDING DOMAIN PROTEIN (AFU_ORTHOLOGUE AFUA_6G14300)"/>
    <property type="match status" value="1"/>
</dbReference>
<evidence type="ECO:0000256" key="6">
    <source>
        <dbReference type="ARBA" id="ARBA00022989"/>
    </source>
</evidence>
<keyword evidence="11" id="KW-1185">Reference proteome</keyword>
<organism evidence="10 11">
    <name type="scientific">Thyridium curvatum</name>
    <dbReference type="NCBI Taxonomy" id="1093900"/>
    <lineage>
        <taxon>Eukaryota</taxon>
        <taxon>Fungi</taxon>
        <taxon>Dikarya</taxon>
        <taxon>Ascomycota</taxon>
        <taxon>Pezizomycotina</taxon>
        <taxon>Sordariomycetes</taxon>
        <taxon>Sordariomycetidae</taxon>
        <taxon>Thyridiales</taxon>
        <taxon>Thyridiaceae</taxon>
        <taxon>Thyridium</taxon>
    </lineage>
</organism>
<dbReference type="GO" id="GO:0008202">
    <property type="term" value="P:steroid metabolic process"/>
    <property type="evidence" value="ECO:0007669"/>
    <property type="project" value="TreeGrafter"/>
</dbReference>
<dbReference type="EC" id="1.3.1.72" evidence="3"/>
<dbReference type="Gene3D" id="3.40.50.1820">
    <property type="entry name" value="alpha/beta hydrolase"/>
    <property type="match status" value="1"/>
</dbReference>
<protein>
    <recommendedName>
        <fullName evidence="3">Delta(24)-sterol reductase</fullName>
        <ecNumber evidence="3">1.3.1.72</ecNumber>
    </recommendedName>
</protein>
<dbReference type="GO" id="GO:0016787">
    <property type="term" value="F:hydrolase activity"/>
    <property type="evidence" value="ECO:0007669"/>
    <property type="project" value="UniProtKB-KW"/>
</dbReference>
<dbReference type="AlphaFoldDB" id="A0A507AZB9"/>
<feature type="domain" description="FAD-binding PCMH-type" evidence="9">
    <location>
        <begin position="522"/>
        <end position="703"/>
    </location>
</feature>
<dbReference type="SUPFAM" id="SSF56176">
    <property type="entry name" value="FAD-binding/transporter-associated domain-like"/>
    <property type="match status" value="1"/>
</dbReference>
<keyword evidence="5" id="KW-0378">Hydrolase</keyword>
<dbReference type="OrthoDB" id="415825at2759"/>
<gene>
    <name evidence="10" type="ORF">E0L32_001398</name>
</gene>
<dbReference type="SUPFAM" id="SSF53474">
    <property type="entry name" value="alpha/beta-Hydrolases"/>
    <property type="match status" value="1"/>
</dbReference>
<dbReference type="Pfam" id="PF07859">
    <property type="entry name" value="Abhydrolase_3"/>
    <property type="match status" value="1"/>
</dbReference>
<accession>A0A507AZB9</accession>
<dbReference type="Pfam" id="PF01565">
    <property type="entry name" value="FAD_binding_4"/>
    <property type="match status" value="1"/>
</dbReference>
<evidence type="ECO:0000313" key="11">
    <source>
        <dbReference type="Proteomes" id="UP000319257"/>
    </source>
</evidence>
<dbReference type="Proteomes" id="UP000319257">
    <property type="component" value="Unassembled WGS sequence"/>
</dbReference>
<dbReference type="InterPro" id="IPR016169">
    <property type="entry name" value="FAD-bd_PCMH_sub2"/>
</dbReference>
<sequence>MSSVSDETAKAERSGFKTSNLSMALEFLPKVPMVSYTALVHTLRLTKQSKYWDLRTALTVSVVRSFMTPSKPLSISATQKLLNKDPGIKGRIWVSKYASPAPPETGVREALLRAIEGLQVPSSTKVDVRLPDLVAVEAEWTGYREYATPKSVLPAISEKEKYMEMMKECKKPTTVLYFHGGAYYLMSPATHRPTTKKIAKLTGGRCYSVGYRLAPQHPFPAALMDALVAYLTLLYPPTGAFHEAVKPEHIVFAGDSAGGNLSLALLQTLLELRRQNLKIAWFGEEREVPLPAAVAVNSPWMDMTHTSPSCSANADYDYLPALAHENRATPPACDAWPAVPPRKTLYVDDSMVLHPLVTLLMAQSWEGSPPVWMCGGWELLADEGKYVAGKMRDQGVTAVYEEYEAMPHCFALLFSHLAESRRCFESWTGFVKQAVEDPAGIKSRATTVKAVTLEEVDMGPGGLVPYTEEEMKERLYKWCEENTSSEAVAKLFARPFLWLRRGVCVGEKRERKGRAQNPSTSTNPKKKEKMNRHRAAVSKIAASVRAFYERGEPYRVYKGSSNTTRRLAAGPGTGVDIRALDNVLSVDAARRTALVEPNVPMDRLVEATLPHGLVPPVVMEFPGITAGGGFAGTGGESSSFRHGYFDETVRRVEMVLADGEVVEAENPARAGSDSAHAELFRGAGGAVGTLGLTTLLELELVEAKKYVRTTYRRTRSVAEAIEAVKTEVGRAGNDYVDGILFSRDHGAVITGQLTDDKPDGVAPQTFSGAWDPWYYMHVQSRTAGGGGGSDTNDTVTEYIPLAEYLFRYDRGGFWVGRAAFRYFQPWVPFTRLTRWFLDDFLHTRMLYRALHASGEGRMIVQDLALPFATAERFVDYTARELGIWPLWLCPLRRRDTGPTFHPVTRRDTADPCDETQMLNIGVWGEGPRRQAESVAKNRALEAELRELGGMKWLYARTYYDEAEFWDVYGGRAWYDELRAKYRATTLPTVYDKVKVKEEKDLGLWDRLKLRRPIGGLYGIYKGIQSKDYMLHRNATWKWKGEQEPKA</sequence>
<dbReference type="PANTHER" id="PTHR10801">
    <property type="entry name" value="24-DEHYDROCHOLESTEROL REDUCTASE"/>
    <property type="match status" value="1"/>
</dbReference>
<dbReference type="GO" id="GO:0005737">
    <property type="term" value="C:cytoplasm"/>
    <property type="evidence" value="ECO:0007669"/>
    <property type="project" value="TreeGrafter"/>
</dbReference>
<dbReference type="InParanoid" id="A0A507AZB9"/>
<dbReference type="GO" id="GO:0071949">
    <property type="term" value="F:FAD binding"/>
    <property type="evidence" value="ECO:0007669"/>
    <property type="project" value="InterPro"/>
</dbReference>
<comment type="caution">
    <text evidence="10">The sequence shown here is derived from an EMBL/GenBank/DDBJ whole genome shotgun (WGS) entry which is preliminary data.</text>
</comment>
<dbReference type="GO" id="GO:0000246">
    <property type="term" value="F:Delta24(24-1) sterol reductase activity"/>
    <property type="evidence" value="ECO:0007669"/>
    <property type="project" value="TreeGrafter"/>
</dbReference>
<dbReference type="InterPro" id="IPR002168">
    <property type="entry name" value="Lipase_GDXG_HIS_AS"/>
</dbReference>
<comment type="subcellular location">
    <subcellularLocation>
        <location evidence="1">Membrane</location>
        <topology evidence="1">Single-pass membrane protein</topology>
    </subcellularLocation>
</comment>
<evidence type="ECO:0000256" key="5">
    <source>
        <dbReference type="ARBA" id="ARBA00022801"/>
    </source>
</evidence>
<evidence type="ECO:0000256" key="4">
    <source>
        <dbReference type="ARBA" id="ARBA00022692"/>
    </source>
</evidence>
<dbReference type="RefSeq" id="XP_030991912.1">
    <property type="nucleotide sequence ID" value="XM_031135473.1"/>
</dbReference>
<dbReference type="InterPro" id="IPR036318">
    <property type="entry name" value="FAD-bd_PCMH-like_sf"/>
</dbReference>
<dbReference type="GO" id="GO:0016020">
    <property type="term" value="C:membrane"/>
    <property type="evidence" value="ECO:0007669"/>
    <property type="project" value="UniProtKB-SubCell"/>
</dbReference>
<evidence type="ECO:0000313" key="10">
    <source>
        <dbReference type="EMBL" id="TPX10201.1"/>
    </source>
</evidence>
<name>A0A507AZB9_9PEZI</name>
<evidence type="ECO:0000256" key="7">
    <source>
        <dbReference type="ARBA" id="ARBA00023136"/>
    </source>
</evidence>
<keyword evidence="7" id="KW-0472">Membrane</keyword>
<evidence type="ECO:0000256" key="3">
    <source>
        <dbReference type="ARBA" id="ARBA00012405"/>
    </source>
</evidence>
<dbReference type="InterPro" id="IPR006094">
    <property type="entry name" value="Oxid_FAD_bind_N"/>
</dbReference>
<evidence type="ECO:0000256" key="8">
    <source>
        <dbReference type="SAM" id="MobiDB-lite"/>
    </source>
</evidence>
<dbReference type="STRING" id="1093900.A0A507AZB9"/>
<dbReference type="InterPro" id="IPR029058">
    <property type="entry name" value="AB_hydrolase_fold"/>
</dbReference>
<dbReference type="InterPro" id="IPR016166">
    <property type="entry name" value="FAD-bd_PCMH"/>
</dbReference>
<dbReference type="GeneID" id="41968845"/>
<keyword evidence="6" id="KW-1133">Transmembrane helix</keyword>
<evidence type="ECO:0000256" key="2">
    <source>
        <dbReference type="ARBA" id="ARBA00010515"/>
    </source>
</evidence>
<comment type="similarity">
    <text evidence="2">Belongs to the 'GDXG' lipolytic enzyme family.</text>
</comment>
<dbReference type="PROSITE" id="PS51387">
    <property type="entry name" value="FAD_PCMH"/>
    <property type="match status" value="1"/>
</dbReference>
<dbReference type="Gene3D" id="3.30.465.10">
    <property type="match status" value="1"/>
</dbReference>
<dbReference type="InterPro" id="IPR040165">
    <property type="entry name" value="Diminuto-like"/>
</dbReference>
<feature type="region of interest" description="Disordered" evidence="8">
    <location>
        <begin position="509"/>
        <end position="532"/>
    </location>
</feature>
<dbReference type="EMBL" id="SKBQ01000005">
    <property type="protein sequence ID" value="TPX10201.1"/>
    <property type="molecule type" value="Genomic_DNA"/>
</dbReference>
<dbReference type="PROSITE" id="PS01173">
    <property type="entry name" value="LIPASE_GDXG_HIS"/>
    <property type="match status" value="1"/>
</dbReference>
<proteinExistence type="inferred from homology"/>
<dbReference type="GO" id="GO:0050614">
    <property type="term" value="F:Delta24-sterol reductase activity"/>
    <property type="evidence" value="ECO:0007669"/>
    <property type="project" value="UniProtKB-EC"/>
</dbReference>
<dbReference type="InterPro" id="IPR013094">
    <property type="entry name" value="AB_hydrolase_3"/>
</dbReference>
<reference evidence="10 11" key="1">
    <citation type="submission" date="2019-06" db="EMBL/GenBank/DDBJ databases">
        <title>Draft genome sequence of the filamentous fungus Phialemoniopsis curvata isolated from diesel fuel.</title>
        <authorList>
            <person name="Varaljay V.A."/>
            <person name="Lyon W.J."/>
            <person name="Crouch A.L."/>
            <person name="Drake C.E."/>
            <person name="Hollomon J.M."/>
            <person name="Nadeau L.J."/>
            <person name="Nunn H.S."/>
            <person name="Stevenson B.S."/>
            <person name="Bojanowski C.L."/>
            <person name="Crookes-Goodson W.J."/>
        </authorList>
    </citation>
    <scope>NUCLEOTIDE SEQUENCE [LARGE SCALE GENOMIC DNA]</scope>
    <source>
        <strain evidence="10 11">D216</strain>
    </source>
</reference>
<evidence type="ECO:0000256" key="1">
    <source>
        <dbReference type="ARBA" id="ARBA00004167"/>
    </source>
</evidence>
<evidence type="ECO:0000259" key="9">
    <source>
        <dbReference type="PROSITE" id="PS51387"/>
    </source>
</evidence>